<dbReference type="GO" id="GO:0022857">
    <property type="term" value="F:transmembrane transporter activity"/>
    <property type="evidence" value="ECO:0007669"/>
    <property type="project" value="InterPro"/>
</dbReference>
<feature type="transmembrane region" description="Helical" evidence="7">
    <location>
        <begin position="357"/>
        <end position="382"/>
    </location>
</feature>
<keyword evidence="6 7" id="KW-0472">Membrane</keyword>
<feature type="transmembrane region" description="Helical" evidence="7">
    <location>
        <begin position="17"/>
        <end position="37"/>
    </location>
</feature>
<feature type="transmembrane region" description="Helical" evidence="7">
    <location>
        <begin position="143"/>
        <end position="164"/>
    </location>
</feature>
<reference evidence="9" key="1">
    <citation type="submission" date="2016-10" db="EMBL/GenBank/DDBJ databases">
        <authorList>
            <person name="Varghese N."/>
            <person name="Submissions S."/>
        </authorList>
    </citation>
    <scope>NUCLEOTIDE SEQUENCE [LARGE SCALE GENOMIC DNA]</scope>
    <source>
        <strain evidence="9">BL36</strain>
    </source>
</reference>
<keyword evidence="9" id="KW-1185">Reference proteome</keyword>
<evidence type="ECO:0000256" key="3">
    <source>
        <dbReference type="ARBA" id="ARBA00022475"/>
    </source>
</evidence>
<dbReference type="EMBL" id="FOTK01000023">
    <property type="protein sequence ID" value="SFM23058.1"/>
    <property type="molecule type" value="Genomic_DNA"/>
</dbReference>
<feature type="transmembrane region" description="Helical" evidence="7">
    <location>
        <begin position="474"/>
        <end position="493"/>
    </location>
</feature>
<keyword evidence="5 7" id="KW-1133">Transmembrane helix</keyword>
<accession>A0A1I4P5J1</accession>
<evidence type="ECO:0000256" key="5">
    <source>
        <dbReference type="ARBA" id="ARBA00022989"/>
    </source>
</evidence>
<name>A0A1I4P5J1_9HYPH</name>
<feature type="transmembrane region" description="Helical" evidence="7">
    <location>
        <begin position="75"/>
        <end position="101"/>
    </location>
</feature>
<comment type="subcellular location">
    <subcellularLocation>
        <location evidence="1">Cell membrane</location>
        <topology evidence="1">Multi-pass membrane protein</topology>
    </subcellularLocation>
</comment>
<evidence type="ECO:0000313" key="8">
    <source>
        <dbReference type="EMBL" id="SFM23058.1"/>
    </source>
</evidence>
<evidence type="ECO:0000256" key="4">
    <source>
        <dbReference type="ARBA" id="ARBA00022692"/>
    </source>
</evidence>
<organism evidence="8 9">
    <name type="scientific">Methylobacterium pseudosasicola</name>
    <dbReference type="NCBI Taxonomy" id="582667"/>
    <lineage>
        <taxon>Bacteria</taxon>
        <taxon>Pseudomonadati</taxon>
        <taxon>Pseudomonadota</taxon>
        <taxon>Alphaproteobacteria</taxon>
        <taxon>Hyphomicrobiales</taxon>
        <taxon>Methylobacteriaceae</taxon>
        <taxon>Methylobacterium</taxon>
    </lineage>
</organism>
<feature type="transmembrane region" description="Helical" evidence="7">
    <location>
        <begin position="394"/>
        <end position="412"/>
    </location>
</feature>
<evidence type="ECO:0000256" key="6">
    <source>
        <dbReference type="ARBA" id="ARBA00023136"/>
    </source>
</evidence>
<proteinExistence type="predicted"/>
<evidence type="ECO:0000313" key="9">
    <source>
        <dbReference type="Proteomes" id="UP000199048"/>
    </source>
</evidence>
<keyword evidence="3" id="KW-1003">Cell membrane</keyword>
<evidence type="ECO:0000256" key="1">
    <source>
        <dbReference type="ARBA" id="ARBA00004651"/>
    </source>
</evidence>
<protein>
    <submittedName>
        <fullName evidence="8">Uncharacterized membrane protein YccC</fullName>
    </submittedName>
</protein>
<dbReference type="PANTHER" id="PTHR30509:SF9">
    <property type="entry name" value="MULTIDRUG RESISTANCE PROTEIN MDTO"/>
    <property type="match status" value="1"/>
</dbReference>
<dbReference type="STRING" id="582667.SAMN05192568_102362"/>
<dbReference type="InterPro" id="IPR006726">
    <property type="entry name" value="PHBA_efflux_AaeB/fusaric-R"/>
</dbReference>
<dbReference type="Proteomes" id="UP000199048">
    <property type="component" value="Unassembled WGS sequence"/>
</dbReference>
<dbReference type="OrthoDB" id="9807111at2"/>
<sequence length="580" mass="60752">MLPTGLRSFLERDPPRLRFGLATAAAAWLAIVLAAALDLPNGHWAGVTVLTVSQPTRGLLFEKCLWRLVGTTAGALVGIGLLAAFATHPAAALVGLTAWLACCAGMSALVRHFRSYGAVLAGYTCAIVALIDFDHPALVQHIAFGRIACTVIGVLAATAVTGLLMPPSGRRSLLDRARQSGAELLERCSGLLTGSLGAADQGALLAVVARLGDLDAEADEVLDGAPGARWRKRRLRNLLASLLLVASRTRALARSDDPVQAQAPPELKALLDQAALRFRYKDSPGSTPLASADGRPAVAGPLADTRAALTAALADLRDLERAPVVGNGPARLETPLDWQGAVRAATRTALCVLPMGLAWLVTGWAAGSLMLLGTCVFVTLLSANELGAAMIRRIVLGVLAGIGLALAFRAFVLPHPAGLTVLLLALVPVLCVTAAGLTFRLTAVSTVEFNNFFLMMSQPTHLTPLGPPLAHQGLAMLVGIGVAALALHLVMPLDIERRKRRLRQALAGDLAELAGGASGKRRANWEARTLSRGLRLLAGPGRRDRAADAEDVLDMLERGRTLRAPSDALEGRDPSVRSVA</sequence>
<feature type="transmembrane region" description="Helical" evidence="7">
    <location>
        <begin position="113"/>
        <end position="131"/>
    </location>
</feature>
<dbReference type="RefSeq" id="WP_092043581.1">
    <property type="nucleotide sequence ID" value="NZ_FOTK01000023.1"/>
</dbReference>
<dbReference type="Pfam" id="PF04632">
    <property type="entry name" value="FUSC"/>
    <property type="match status" value="1"/>
</dbReference>
<dbReference type="PANTHER" id="PTHR30509">
    <property type="entry name" value="P-HYDROXYBENZOIC ACID EFFLUX PUMP SUBUNIT-RELATED"/>
    <property type="match status" value="1"/>
</dbReference>
<dbReference type="AlphaFoldDB" id="A0A1I4P5J1"/>
<feature type="transmembrane region" description="Helical" evidence="7">
    <location>
        <begin position="419"/>
        <end position="439"/>
    </location>
</feature>
<dbReference type="GO" id="GO:0005886">
    <property type="term" value="C:plasma membrane"/>
    <property type="evidence" value="ECO:0007669"/>
    <property type="project" value="UniProtKB-SubCell"/>
</dbReference>
<keyword evidence="4 7" id="KW-0812">Transmembrane</keyword>
<gene>
    <name evidence="8" type="ORF">SAMN05192568_102362</name>
</gene>
<keyword evidence="2" id="KW-0813">Transport</keyword>
<evidence type="ECO:0000256" key="2">
    <source>
        <dbReference type="ARBA" id="ARBA00022448"/>
    </source>
</evidence>
<evidence type="ECO:0000256" key="7">
    <source>
        <dbReference type="SAM" id="Phobius"/>
    </source>
</evidence>